<dbReference type="EMBL" id="MOOE01000024">
    <property type="protein sequence ID" value="KAK1509323.1"/>
    <property type="molecule type" value="Genomic_DNA"/>
</dbReference>
<dbReference type="SUPFAM" id="SSF51556">
    <property type="entry name" value="Metallo-dependent hydrolases"/>
    <property type="match status" value="1"/>
</dbReference>
<evidence type="ECO:0000313" key="2">
    <source>
        <dbReference type="EMBL" id="KAK1509323.1"/>
    </source>
</evidence>
<dbReference type="Pfam" id="PF07969">
    <property type="entry name" value="Amidohydro_3"/>
    <property type="match status" value="1"/>
</dbReference>
<gene>
    <name evidence="2" type="ORF">CCOS01_15417</name>
</gene>
<feature type="domain" description="Amidohydrolase 3" evidence="1">
    <location>
        <begin position="65"/>
        <end position="542"/>
    </location>
</feature>
<dbReference type="AlphaFoldDB" id="A0AAI9YH83"/>
<name>A0AAI9YH83_9PEZI</name>
<dbReference type="GO" id="GO:0016810">
    <property type="term" value="F:hydrolase activity, acting on carbon-nitrogen (but not peptide) bonds"/>
    <property type="evidence" value="ECO:0007669"/>
    <property type="project" value="InterPro"/>
</dbReference>
<dbReference type="PANTHER" id="PTHR22642">
    <property type="entry name" value="IMIDAZOLONEPROPIONASE"/>
    <property type="match status" value="1"/>
</dbReference>
<dbReference type="Gene3D" id="3.10.310.70">
    <property type="match status" value="1"/>
</dbReference>
<proteinExistence type="predicted"/>
<evidence type="ECO:0000313" key="3">
    <source>
        <dbReference type="Proteomes" id="UP001240678"/>
    </source>
</evidence>
<reference evidence="2 3" key="1">
    <citation type="submission" date="2016-10" db="EMBL/GenBank/DDBJ databases">
        <title>The genome sequence of Colletotrichum fioriniae PJ7.</title>
        <authorList>
            <person name="Baroncelli R."/>
        </authorList>
    </citation>
    <scope>NUCLEOTIDE SEQUENCE [LARGE SCALE GENOMIC DNA]</scope>
    <source>
        <strain evidence="2 3">IMI 309622</strain>
    </source>
</reference>
<dbReference type="Gene3D" id="2.30.40.10">
    <property type="entry name" value="Urease, subunit C, domain 1"/>
    <property type="match status" value="1"/>
</dbReference>
<accession>A0AAI9YH83</accession>
<keyword evidence="3" id="KW-1185">Reference proteome</keyword>
<dbReference type="Proteomes" id="UP001240678">
    <property type="component" value="Unassembled WGS sequence"/>
</dbReference>
<dbReference type="SUPFAM" id="SSF51338">
    <property type="entry name" value="Composite domain of metallo-dependent hydrolases"/>
    <property type="match status" value="1"/>
</dbReference>
<protein>
    <recommendedName>
        <fullName evidence="1">Amidohydrolase 3 domain-containing protein</fullName>
    </recommendedName>
</protein>
<dbReference type="PANTHER" id="PTHR22642:SF2">
    <property type="entry name" value="PROTEIN LONG AFTER FAR-RED 3"/>
    <property type="match status" value="1"/>
</dbReference>
<evidence type="ECO:0000259" key="1">
    <source>
        <dbReference type="Pfam" id="PF07969"/>
    </source>
</evidence>
<dbReference type="RefSeq" id="XP_060305700.1">
    <property type="nucleotide sequence ID" value="XM_060463556.1"/>
</dbReference>
<dbReference type="InterPro" id="IPR032466">
    <property type="entry name" value="Metal_Hydrolase"/>
</dbReference>
<dbReference type="Gene3D" id="3.20.20.140">
    <property type="entry name" value="Metal-dependent hydrolases"/>
    <property type="match status" value="1"/>
</dbReference>
<dbReference type="GeneID" id="85347103"/>
<organism evidence="2 3">
    <name type="scientific">Colletotrichum costaricense</name>
    <dbReference type="NCBI Taxonomy" id="1209916"/>
    <lineage>
        <taxon>Eukaryota</taxon>
        <taxon>Fungi</taxon>
        <taxon>Dikarya</taxon>
        <taxon>Ascomycota</taxon>
        <taxon>Pezizomycotina</taxon>
        <taxon>Sordariomycetes</taxon>
        <taxon>Hypocreomycetidae</taxon>
        <taxon>Glomerellales</taxon>
        <taxon>Glomerellaceae</taxon>
        <taxon>Colletotrichum</taxon>
        <taxon>Colletotrichum acutatum species complex</taxon>
    </lineage>
</organism>
<dbReference type="InterPro" id="IPR011059">
    <property type="entry name" value="Metal-dep_hydrolase_composite"/>
</dbReference>
<comment type="caution">
    <text evidence="2">The sequence shown here is derived from an EMBL/GenBank/DDBJ whole genome shotgun (WGS) entry which is preliminary data.</text>
</comment>
<dbReference type="InterPro" id="IPR013108">
    <property type="entry name" value="Amidohydro_3"/>
</dbReference>
<sequence length="553" mass="60921">MATFYSSKTDNNALAYVDGRVFTMNDHHPWAEAFIVSPSGVFEAVGTTEYIKTIASRRGLIICSLGDRFVMPGIHDGHTHLLFAGYTSLYHTEIGRTANANTIANLLEKSHCLCKYTNVMGEWIIGNYYVSNLFPDGLADRRYLDVAYPDKPVLVREISGHKVLVNSAGLRYLGLDPNTAVEPEGGVYSRRPDGSMTGELKEVATGVAWLNMPVPPLSAVKKAMVHSIKTCHMYGITSVQEASANTLYLHALRELEDDNELNLDICTHIVCKNEFFPSESNASLEALLDVSEAFKSKHVDTRYVKFWLDGSPLEPGSTHSCLGLDGEPDRRMLLLDDETLLAAVKKYDGRGMTVKMHAAGEGSIRQALNVYEAVRKENPNGPRHEVAHSNAIHPDDFARLASLRVTAEMSPSVFDQVDELAADVLRFEFNQVHKAGGLCTFGTDWPVTENPNLLQPLAALLDKVTVDPVPLAKQLKTQKEFAARVICRAITLGAAENLDKGTETGSIETGKKANFIMVNQDLSKGEFSGAIVQKTWFEGRLVWDIDGEFKVSI</sequence>